<dbReference type="EMBL" id="JBHFEH010000029">
    <property type="protein sequence ID" value="KAL2052193.1"/>
    <property type="molecule type" value="Genomic_DNA"/>
</dbReference>
<proteinExistence type="predicted"/>
<protein>
    <submittedName>
        <fullName evidence="1">Uncharacterized protein</fullName>
    </submittedName>
</protein>
<accession>A0ABR4B8N5</accession>
<evidence type="ECO:0000313" key="1">
    <source>
        <dbReference type="EMBL" id="KAL2052193.1"/>
    </source>
</evidence>
<dbReference type="Proteomes" id="UP001590951">
    <property type="component" value="Unassembled WGS sequence"/>
</dbReference>
<keyword evidence="2" id="KW-1185">Reference proteome</keyword>
<reference evidence="1 2" key="1">
    <citation type="submission" date="2024-09" db="EMBL/GenBank/DDBJ databases">
        <title>Rethinking Asexuality: The Enigmatic Case of Functional Sexual Genes in Lepraria (Stereocaulaceae).</title>
        <authorList>
            <person name="Doellman M."/>
            <person name="Sun Y."/>
            <person name="Barcenas-Pena A."/>
            <person name="Lumbsch H.T."/>
            <person name="Grewe F."/>
        </authorList>
    </citation>
    <scope>NUCLEOTIDE SEQUENCE [LARGE SCALE GENOMIC DNA]</scope>
    <source>
        <strain evidence="1 2">Grewe 0041</strain>
    </source>
</reference>
<sequence>MVEILSSGLDLDWHAGRSKLDTDREHSVGLNRGAFDGKYGYWARCDQFEDCRRLVAIERHDSAKDHTVRLADSTHSVLCCRNRLGVENIHSVRALVDTMTRHFLTLSDNISKSVPNINP</sequence>
<organism evidence="1 2">
    <name type="scientific">Lepraria finkii</name>
    <dbReference type="NCBI Taxonomy" id="1340010"/>
    <lineage>
        <taxon>Eukaryota</taxon>
        <taxon>Fungi</taxon>
        <taxon>Dikarya</taxon>
        <taxon>Ascomycota</taxon>
        <taxon>Pezizomycotina</taxon>
        <taxon>Lecanoromycetes</taxon>
        <taxon>OSLEUM clade</taxon>
        <taxon>Lecanoromycetidae</taxon>
        <taxon>Lecanorales</taxon>
        <taxon>Lecanorineae</taxon>
        <taxon>Stereocaulaceae</taxon>
        <taxon>Lepraria</taxon>
    </lineage>
</organism>
<comment type="caution">
    <text evidence="1">The sequence shown here is derived from an EMBL/GenBank/DDBJ whole genome shotgun (WGS) entry which is preliminary data.</text>
</comment>
<evidence type="ECO:0000313" key="2">
    <source>
        <dbReference type="Proteomes" id="UP001590951"/>
    </source>
</evidence>
<gene>
    <name evidence="1" type="ORF">ABVK25_007635</name>
</gene>
<name>A0ABR4B8N5_9LECA</name>